<dbReference type="RefSeq" id="WP_090633289.1">
    <property type="nucleotide sequence ID" value="NZ_FOCP01000018.1"/>
</dbReference>
<dbReference type="EMBL" id="FOCP01000018">
    <property type="protein sequence ID" value="SEN42998.1"/>
    <property type="molecule type" value="Genomic_DNA"/>
</dbReference>
<proteinExistence type="predicted"/>
<dbReference type="OrthoDB" id="8913455at2"/>
<dbReference type="Proteomes" id="UP000199459">
    <property type="component" value="Unassembled WGS sequence"/>
</dbReference>
<sequence>MKDYERYGIPDNLFLDTSNIDKYGHAVFYAVTDESPFDIGSADLDDASRSLWGAAEYWTALEASLLIAGLDPNHPNLYAVCEKCTRDSDGLSITTDYFWIHEFKFFAANENLFLFKRTSIYPEAPPIEWIKFYKQKIYQKSIQHDFHDMDGKKWLDYYNLELSKVDQKNFVTKQESTRKTDNLLRAFVAIAIDDYAYNPKDAKSNTPQEIADALSRYGVDFDPKTIRRWLKEGTDLLPKK</sequence>
<accession>A0A1H8GI59</accession>
<reference evidence="1 2" key="1">
    <citation type="submission" date="2016-10" db="EMBL/GenBank/DDBJ databases">
        <authorList>
            <person name="de Groot N.N."/>
        </authorList>
    </citation>
    <scope>NUCLEOTIDE SEQUENCE [LARGE SCALE GENOMIC DNA]</scope>
    <source>
        <strain evidence="1 2">Nm22</strain>
    </source>
</reference>
<organism evidence="1 2">
    <name type="scientific">Nitrosomonas marina</name>
    <dbReference type="NCBI Taxonomy" id="917"/>
    <lineage>
        <taxon>Bacteria</taxon>
        <taxon>Pseudomonadati</taxon>
        <taxon>Pseudomonadota</taxon>
        <taxon>Betaproteobacteria</taxon>
        <taxon>Nitrosomonadales</taxon>
        <taxon>Nitrosomonadaceae</taxon>
        <taxon>Nitrosomonas</taxon>
    </lineage>
</organism>
<evidence type="ECO:0000313" key="2">
    <source>
        <dbReference type="Proteomes" id="UP000199459"/>
    </source>
</evidence>
<protein>
    <submittedName>
        <fullName evidence="1">Uncharacterized protein</fullName>
    </submittedName>
</protein>
<dbReference type="AlphaFoldDB" id="A0A1H8GI59"/>
<gene>
    <name evidence="1" type="ORF">SAMN05216325_1189</name>
</gene>
<name>A0A1H8GI59_9PROT</name>
<evidence type="ECO:0000313" key="1">
    <source>
        <dbReference type="EMBL" id="SEN42998.1"/>
    </source>
</evidence>